<organism evidence="1 2">
    <name type="scientific">Thermus thermophilus</name>
    <dbReference type="NCBI Taxonomy" id="274"/>
    <lineage>
        <taxon>Bacteria</taxon>
        <taxon>Thermotogati</taxon>
        <taxon>Deinococcota</taxon>
        <taxon>Deinococci</taxon>
        <taxon>Thermales</taxon>
        <taxon>Thermaceae</taxon>
        <taxon>Thermus</taxon>
    </lineage>
</organism>
<name>A0A3P4AQT4_THETH</name>
<proteinExistence type="predicted"/>
<reference evidence="1 2" key="1">
    <citation type="submission" date="2018-10" db="EMBL/GenBank/DDBJ databases">
        <authorList>
            <person name="Peiro R."/>
            <person name="Begona"/>
            <person name="Cbmso G."/>
            <person name="Lopez M."/>
            <person name="Gonzalez S."/>
            <person name="Sacristan E."/>
            <person name="Castillo E."/>
        </authorList>
    </citation>
    <scope>NUCLEOTIDE SEQUENCE [LARGE SCALE GENOMIC DNA]</scope>
    <source>
        <strain evidence="1">TTHNAR1</strain>
    </source>
</reference>
<accession>A0A3P4AQT4</accession>
<dbReference type="AlphaFoldDB" id="A0A3P4AQT4"/>
<gene>
    <name evidence="1" type="ORF">TTHN1_00674</name>
</gene>
<dbReference type="EMBL" id="LR027517">
    <property type="protein sequence ID" value="VCU52919.1"/>
    <property type="molecule type" value="Genomic_DNA"/>
</dbReference>
<protein>
    <submittedName>
        <fullName evidence="1">Uncharacterized protein</fullName>
    </submittedName>
</protein>
<evidence type="ECO:0000313" key="2">
    <source>
        <dbReference type="Proteomes" id="UP000279841"/>
    </source>
</evidence>
<dbReference type="Proteomes" id="UP000279841">
    <property type="component" value="Chromosome"/>
</dbReference>
<sequence>MPKNLTPQDQWETEFQVPLPGEPRNIGPLERLFQQLLNRTERLKNRIGAILGTNWDATPPDTIVGLANRVRTLEANQDGTALSAHRTATVLDHPDGSVTTAKLADNSVTTSKLANGSITSDKLAPGATPYDLAFFHPGTPSNGALLAAIVVPRSLSLQGGSVRVGTAPANNWSATIYNGGTAIGTVSVPAGQTAGTVTLNSTPTSLSAGALLRIVGPSTADTAIRDISISLRGVA</sequence>
<dbReference type="RefSeq" id="WP_124104485.1">
    <property type="nucleotide sequence ID" value="NZ_LR027517.1"/>
</dbReference>
<evidence type="ECO:0000313" key="1">
    <source>
        <dbReference type="EMBL" id="VCU52919.1"/>
    </source>
</evidence>